<comment type="caution">
    <text evidence="3">The sequence shown here is derived from an EMBL/GenBank/DDBJ whole genome shotgun (WGS) entry which is preliminary data.</text>
</comment>
<feature type="transmembrane region" description="Helical" evidence="2">
    <location>
        <begin position="195"/>
        <end position="217"/>
    </location>
</feature>
<sequence length="376" mass="39422">MTTPNTTPPTAASADHPSHRRSKPVRKLLHLLGPLLICLGLGVTYLGAFHHPQPNDMKVALVGPPARTQTLAQSLEKKVGDGLDVVTVADRQEATERLMGRDIAGAFLQTPDAAPELLVAKAGSASTANATENIFRQVADKQGVALKVTDVAPLRAEDSGGGGLFFLLIALSVASYITVLVLEQATDVVSVRARAGLGLTASLGISTIGILLAGPVFDVVDGSYAAIWALGLALSAGVISVGIGLHTFLKDLTPVVLMGLFVMLNLTSAGGLVGPELQNDFYASLHSFWNGAGFLEGARSILYFDNTGLGSHLLVLGSWLAAGVLLMLAATLTEKRRKQVGRPVRNDLRAPAPEEPTEIFSARLRECAHNHVRGAG</sequence>
<evidence type="ECO:0000313" key="3">
    <source>
        <dbReference type="EMBL" id="MFC6063967.1"/>
    </source>
</evidence>
<feature type="region of interest" description="Disordered" evidence="1">
    <location>
        <begin position="1"/>
        <end position="22"/>
    </location>
</feature>
<dbReference type="EMBL" id="JBHSPX010000004">
    <property type="protein sequence ID" value="MFC6063967.1"/>
    <property type="molecule type" value="Genomic_DNA"/>
</dbReference>
<proteinExistence type="predicted"/>
<reference evidence="4" key="1">
    <citation type="journal article" date="2019" name="Int. J. Syst. Evol. Microbiol.">
        <title>The Global Catalogue of Microorganisms (GCM) 10K type strain sequencing project: providing services to taxonomists for standard genome sequencing and annotation.</title>
        <authorList>
            <consortium name="The Broad Institute Genomics Platform"/>
            <consortium name="The Broad Institute Genome Sequencing Center for Infectious Disease"/>
            <person name="Wu L."/>
            <person name="Ma J."/>
        </authorList>
    </citation>
    <scope>NUCLEOTIDE SEQUENCE [LARGE SCALE GENOMIC DNA]</scope>
    <source>
        <strain evidence="4">CGMCC 1.15180</strain>
    </source>
</reference>
<keyword evidence="2" id="KW-0472">Membrane</keyword>
<organism evidence="3 4">
    <name type="scientific">Streptomyces ochraceiscleroticus</name>
    <dbReference type="NCBI Taxonomy" id="47761"/>
    <lineage>
        <taxon>Bacteria</taxon>
        <taxon>Bacillati</taxon>
        <taxon>Actinomycetota</taxon>
        <taxon>Actinomycetes</taxon>
        <taxon>Kitasatosporales</taxon>
        <taxon>Streptomycetaceae</taxon>
        <taxon>Streptomyces</taxon>
    </lineage>
</organism>
<keyword evidence="4" id="KW-1185">Reference proteome</keyword>
<dbReference type="Proteomes" id="UP001596139">
    <property type="component" value="Unassembled WGS sequence"/>
</dbReference>
<evidence type="ECO:0000313" key="4">
    <source>
        <dbReference type="Proteomes" id="UP001596139"/>
    </source>
</evidence>
<dbReference type="RefSeq" id="WP_051861457.1">
    <property type="nucleotide sequence ID" value="NZ_JBHSPX010000004.1"/>
</dbReference>
<feature type="transmembrane region" description="Helical" evidence="2">
    <location>
        <begin position="28"/>
        <end position="48"/>
    </location>
</feature>
<name>A0ABW1MLI3_9ACTN</name>
<evidence type="ECO:0000256" key="1">
    <source>
        <dbReference type="SAM" id="MobiDB-lite"/>
    </source>
</evidence>
<feature type="transmembrane region" description="Helical" evidence="2">
    <location>
        <begin position="163"/>
        <end position="183"/>
    </location>
</feature>
<feature type="transmembrane region" description="Helical" evidence="2">
    <location>
        <begin position="313"/>
        <end position="332"/>
    </location>
</feature>
<protein>
    <recommendedName>
        <fullName evidence="5">ABC transporter permease</fullName>
    </recommendedName>
</protein>
<gene>
    <name evidence="3" type="ORF">ACFP4F_15575</name>
</gene>
<keyword evidence="2" id="KW-1133">Transmembrane helix</keyword>
<evidence type="ECO:0000256" key="2">
    <source>
        <dbReference type="SAM" id="Phobius"/>
    </source>
</evidence>
<feature type="transmembrane region" description="Helical" evidence="2">
    <location>
        <begin position="223"/>
        <end position="245"/>
    </location>
</feature>
<accession>A0ABW1MLI3</accession>
<keyword evidence="2" id="KW-0812">Transmembrane</keyword>
<feature type="transmembrane region" description="Helical" evidence="2">
    <location>
        <begin position="252"/>
        <end position="273"/>
    </location>
</feature>
<evidence type="ECO:0008006" key="5">
    <source>
        <dbReference type="Google" id="ProtNLM"/>
    </source>
</evidence>
<feature type="compositionally biased region" description="Low complexity" evidence="1">
    <location>
        <begin position="1"/>
        <end position="10"/>
    </location>
</feature>